<evidence type="ECO:0000259" key="1">
    <source>
        <dbReference type="Pfam" id="PF20247"/>
    </source>
</evidence>
<organism evidence="2 3">
    <name type="scientific">Mariniflexile litorale</name>
    <dbReference type="NCBI Taxonomy" id="3045158"/>
    <lineage>
        <taxon>Bacteria</taxon>
        <taxon>Pseudomonadati</taxon>
        <taxon>Bacteroidota</taxon>
        <taxon>Flavobacteriia</taxon>
        <taxon>Flavobacteriales</taxon>
        <taxon>Flavobacteriaceae</taxon>
        <taxon>Mariniflexile</taxon>
    </lineage>
</organism>
<dbReference type="EMBL" id="CP155618">
    <property type="protein sequence ID" value="XBL13672.1"/>
    <property type="molecule type" value="Genomic_DNA"/>
</dbReference>
<gene>
    <name evidence="2" type="ORF">QLS71_015280</name>
</gene>
<name>A0AAU7EF60_9FLAO</name>
<dbReference type="Proteomes" id="UP001224325">
    <property type="component" value="Chromosome"/>
</dbReference>
<dbReference type="CDD" id="cd21173">
    <property type="entry name" value="NucC-like"/>
    <property type="match status" value="1"/>
</dbReference>
<accession>A0AAU7EF60</accession>
<dbReference type="KEGG" id="mlil:QLS71_015280"/>
<feature type="domain" description="DUF6602" evidence="1">
    <location>
        <begin position="21"/>
        <end position="114"/>
    </location>
</feature>
<proteinExistence type="predicted"/>
<dbReference type="Pfam" id="PF20247">
    <property type="entry name" value="DUF6602"/>
    <property type="match status" value="1"/>
</dbReference>
<reference evidence="2" key="1">
    <citation type="submission" date="2024-04" db="EMBL/GenBank/DDBJ databases">
        <title>Mariniflexile litorale, isolated from the shallow sediments of the Sea of Japan.</title>
        <authorList>
            <person name="Romanenko L."/>
            <person name="Isaeva M."/>
        </authorList>
    </citation>
    <scope>NUCLEOTIDE SEQUENCE [LARGE SCALE GENOMIC DNA]</scope>
    <source>
        <strain evidence="2">KMM 9835</strain>
    </source>
</reference>
<sequence length="260" mass="30383">MTEPIFKEEEKAILLSVDKAKASSNNSQVIGRNGELPLLTFLNNYLPPNLKAVSGHFLTPESIKSPQIDIIIIDSRYPLLGYNDDGTVLVMAHSVLRIIEIKTNLTTKDLKKTAIIFSKTKPLFNTIWKRDQSGFDKPVFELLAYRLTVKERTIENSYFENCNPADNHFDVSILRSEELQDYGIQLHFEPTSQWNEFKEVTKDILKDKFLLTCFKQRTPLADFYYQLIQDSYYTIHHRNYSLKDIGEHFMEYLNWTTTRR</sequence>
<evidence type="ECO:0000313" key="3">
    <source>
        <dbReference type="Proteomes" id="UP001224325"/>
    </source>
</evidence>
<evidence type="ECO:0000313" key="2">
    <source>
        <dbReference type="EMBL" id="XBL13672.1"/>
    </source>
</evidence>
<keyword evidence="3" id="KW-1185">Reference proteome</keyword>
<protein>
    <submittedName>
        <fullName evidence="2">DUF6602 domain-containing protein</fullName>
    </submittedName>
</protein>
<dbReference type="RefSeq" id="WP_308993999.1">
    <property type="nucleotide sequence ID" value="NZ_CP155618.1"/>
</dbReference>
<dbReference type="InterPro" id="IPR046537">
    <property type="entry name" value="DUF6602"/>
</dbReference>
<dbReference type="AlphaFoldDB" id="A0AAU7EF60"/>